<evidence type="ECO:0000313" key="2">
    <source>
        <dbReference type="EMBL" id="GAG21165.1"/>
    </source>
</evidence>
<sequence length="77" mass="9171">MIRTQVYLEESESKALRSIALQTGKKQSELIREAIDKLILSVQDNNPKMRLQKAKGIWKDRHDLIHIEDLRSEWDRR</sequence>
<name>X0VSF5_9ZZZZ</name>
<protein>
    <recommendedName>
        <fullName evidence="1">Ribbon-helix-helix protein CopG domain-containing protein</fullName>
    </recommendedName>
</protein>
<comment type="caution">
    <text evidence="2">The sequence shown here is derived from an EMBL/GenBank/DDBJ whole genome shotgun (WGS) entry which is preliminary data.</text>
</comment>
<accession>X0VSF5</accession>
<organism evidence="2">
    <name type="scientific">marine sediment metagenome</name>
    <dbReference type="NCBI Taxonomy" id="412755"/>
    <lineage>
        <taxon>unclassified sequences</taxon>
        <taxon>metagenomes</taxon>
        <taxon>ecological metagenomes</taxon>
    </lineage>
</organism>
<dbReference type="EMBL" id="BARS01036984">
    <property type="protein sequence ID" value="GAG21165.1"/>
    <property type="molecule type" value="Genomic_DNA"/>
</dbReference>
<gene>
    <name evidence="2" type="ORF">S01H1_56770</name>
</gene>
<dbReference type="InterPro" id="IPR002145">
    <property type="entry name" value="CopG"/>
</dbReference>
<proteinExistence type="predicted"/>
<dbReference type="GO" id="GO:0006355">
    <property type="term" value="P:regulation of DNA-templated transcription"/>
    <property type="evidence" value="ECO:0007669"/>
    <property type="project" value="InterPro"/>
</dbReference>
<dbReference type="AlphaFoldDB" id="X0VSF5"/>
<dbReference type="Pfam" id="PF01402">
    <property type="entry name" value="RHH_1"/>
    <property type="match status" value="1"/>
</dbReference>
<dbReference type="CDD" id="cd21631">
    <property type="entry name" value="RHH_CopG_NikR-like"/>
    <property type="match status" value="1"/>
</dbReference>
<reference evidence="2" key="1">
    <citation type="journal article" date="2014" name="Front. Microbiol.">
        <title>High frequency of phylogenetically diverse reductive dehalogenase-homologous genes in deep subseafloor sedimentary metagenomes.</title>
        <authorList>
            <person name="Kawai M."/>
            <person name="Futagami T."/>
            <person name="Toyoda A."/>
            <person name="Takaki Y."/>
            <person name="Nishi S."/>
            <person name="Hori S."/>
            <person name="Arai W."/>
            <person name="Tsubouchi T."/>
            <person name="Morono Y."/>
            <person name="Uchiyama I."/>
            <person name="Ito T."/>
            <person name="Fujiyama A."/>
            <person name="Inagaki F."/>
            <person name="Takami H."/>
        </authorList>
    </citation>
    <scope>NUCLEOTIDE SEQUENCE</scope>
    <source>
        <strain evidence="2">Expedition CK06-06</strain>
    </source>
</reference>
<evidence type="ECO:0000259" key="1">
    <source>
        <dbReference type="Pfam" id="PF01402"/>
    </source>
</evidence>
<feature type="domain" description="Ribbon-helix-helix protein CopG" evidence="1">
    <location>
        <begin position="3"/>
        <end position="38"/>
    </location>
</feature>